<dbReference type="KEGG" id="pavi:110759762"/>
<keyword evidence="1" id="KW-0472">Membrane</keyword>
<dbReference type="RefSeq" id="XP_021817576.1">
    <property type="nucleotide sequence ID" value="XM_021961884.1"/>
</dbReference>
<dbReference type="Proteomes" id="UP000515124">
    <property type="component" value="Unplaced"/>
</dbReference>
<feature type="transmembrane region" description="Helical" evidence="1">
    <location>
        <begin position="136"/>
        <end position="155"/>
    </location>
</feature>
<keyword evidence="1" id="KW-1133">Transmembrane helix</keyword>
<name>A0A6P5SVB7_PRUAV</name>
<protein>
    <submittedName>
        <fullName evidence="3">Uncharacterized protein LOC110759762</fullName>
    </submittedName>
</protein>
<keyword evidence="1" id="KW-0812">Transmembrane</keyword>
<proteinExistence type="predicted"/>
<evidence type="ECO:0000256" key="1">
    <source>
        <dbReference type="SAM" id="Phobius"/>
    </source>
</evidence>
<dbReference type="AlphaFoldDB" id="A0A6P5SVB7"/>
<gene>
    <name evidence="3" type="primary">LOC110759762</name>
</gene>
<dbReference type="GeneID" id="110759762"/>
<evidence type="ECO:0000313" key="2">
    <source>
        <dbReference type="Proteomes" id="UP000515124"/>
    </source>
</evidence>
<accession>A0A6P5SVB7</accession>
<keyword evidence="2" id="KW-1185">Reference proteome</keyword>
<evidence type="ECO:0000313" key="3">
    <source>
        <dbReference type="RefSeq" id="XP_021817576.1"/>
    </source>
</evidence>
<feature type="transmembrane region" description="Helical" evidence="1">
    <location>
        <begin position="180"/>
        <end position="200"/>
    </location>
</feature>
<organism evidence="2 3">
    <name type="scientific">Prunus avium</name>
    <name type="common">Cherry</name>
    <name type="synonym">Cerasus avium</name>
    <dbReference type="NCBI Taxonomy" id="42229"/>
    <lineage>
        <taxon>Eukaryota</taxon>
        <taxon>Viridiplantae</taxon>
        <taxon>Streptophyta</taxon>
        <taxon>Embryophyta</taxon>
        <taxon>Tracheophyta</taxon>
        <taxon>Spermatophyta</taxon>
        <taxon>Magnoliopsida</taxon>
        <taxon>eudicotyledons</taxon>
        <taxon>Gunneridae</taxon>
        <taxon>Pentapetalae</taxon>
        <taxon>rosids</taxon>
        <taxon>fabids</taxon>
        <taxon>Rosales</taxon>
        <taxon>Rosaceae</taxon>
        <taxon>Amygdaloideae</taxon>
        <taxon>Amygdaleae</taxon>
        <taxon>Prunus</taxon>
    </lineage>
</organism>
<sequence length="237" mass="26342">MLKTLHLQTQPDLSKSSLCLFNPIVKTNTSNQNAIFVPKSPVFSVSLSLCHQIQTQKQIVCARKNKRRAGSLRLPRLLRQLMPVIVSNLKILAQPLDLVIEEICSGEGNGGGLGIWKGFGGGGGFDGFGRKRNRKLFLLFLLYGILVISGLGLLFGSEVESNVLCCGLGFGLSGVAMAQWWEKIGIFAVFFGGVLVGFGFKKEELKKWGLKLRACYPIIETVTWRRRRRRRSGRRAF</sequence>
<reference evidence="3" key="1">
    <citation type="submission" date="2025-08" db="UniProtKB">
        <authorList>
            <consortium name="RefSeq"/>
        </authorList>
    </citation>
    <scope>IDENTIFICATION</scope>
</reference>